<reference evidence="2 3" key="1">
    <citation type="submission" date="2013-12" db="EMBL/GenBank/DDBJ databases">
        <title>A Varibaculum cambriense genome reconstructed from a premature infant gut community with otherwise low bacterial novelty that shifts toward anaerobic metabolism during the third week of life.</title>
        <authorList>
            <person name="Brown C.T."/>
            <person name="Sharon I."/>
            <person name="Thomas B.C."/>
            <person name="Castelle C.J."/>
            <person name="Morowitz M.J."/>
            <person name="Banfield J.F."/>
        </authorList>
    </citation>
    <scope>NUCLEOTIDE SEQUENCE [LARGE SCALE GENOMIC DNA]</scope>
    <source>
        <strain evidence="3">DORA_12</strain>
    </source>
</reference>
<dbReference type="Proteomes" id="UP000018852">
    <property type="component" value="Unassembled WGS sequence"/>
</dbReference>
<evidence type="ECO:0000313" key="3">
    <source>
        <dbReference type="Proteomes" id="UP000018852"/>
    </source>
</evidence>
<protein>
    <submittedName>
        <fullName evidence="2">Uncharacterized protein</fullName>
    </submittedName>
</protein>
<evidence type="ECO:0000313" key="2">
    <source>
        <dbReference type="EMBL" id="ETJ05078.1"/>
    </source>
</evidence>
<evidence type="ECO:0000256" key="1">
    <source>
        <dbReference type="SAM" id="MobiDB-lite"/>
    </source>
</evidence>
<gene>
    <name evidence="2" type="ORF">Q605_AUC00554G0001</name>
</gene>
<feature type="region of interest" description="Disordered" evidence="1">
    <location>
        <begin position="1"/>
        <end position="20"/>
    </location>
</feature>
<name>W1VGE1_9ACTO</name>
<accession>W1VGE1</accession>
<sequence length="20" mass="2165">MMASATENKQLKITQGRSGI</sequence>
<dbReference type="AlphaFoldDB" id="W1VGE1"/>
<organism evidence="2 3">
    <name type="scientific">Actinomyces urogenitalis DORA_12</name>
    <dbReference type="NCBI Taxonomy" id="1403939"/>
    <lineage>
        <taxon>Bacteria</taxon>
        <taxon>Bacillati</taxon>
        <taxon>Actinomycetota</taxon>
        <taxon>Actinomycetes</taxon>
        <taxon>Actinomycetales</taxon>
        <taxon>Actinomycetaceae</taxon>
        <taxon>Actinomyces</taxon>
    </lineage>
</organism>
<comment type="caution">
    <text evidence="2">The sequence shown here is derived from an EMBL/GenBank/DDBJ whole genome shotgun (WGS) entry which is preliminary data.</text>
</comment>
<dbReference type="EMBL" id="AZLV01000554">
    <property type="protein sequence ID" value="ETJ05078.1"/>
    <property type="molecule type" value="Genomic_DNA"/>
</dbReference>
<feature type="non-terminal residue" evidence="2">
    <location>
        <position position="20"/>
    </location>
</feature>
<proteinExistence type="predicted"/>